<dbReference type="Pfam" id="PF10363">
    <property type="entry name" value="RTP1_C1"/>
    <property type="match status" value="1"/>
</dbReference>
<feature type="domain" description="TANGO6 N-terminal" evidence="4">
    <location>
        <begin position="53"/>
        <end position="279"/>
    </location>
</feature>
<dbReference type="InterPro" id="IPR057347">
    <property type="entry name" value="TANGO6_N"/>
</dbReference>
<gene>
    <name evidence="5" type="ORF">IWQ60_010236</name>
</gene>
<dbReference type="InterPro" id="IPR016024">
    <property type="entry name" value="ARM-type_fold"/>
</dbReference>
<dbReference type="OrthoDB" id="39591at2759"/>
<dbReference type="Gene3D" id="1.25.10.10">
    <property type="entry name" value="Leucine-rich Repeat Variant"/>
    <property type="match status" value="1"/>
</dbReference>
<dbReference type="InterPro" id="IPR039600">
    <property type="entry name" value="TANGO6/Rtp1"/>
</dbReference>
<evidence type="ECO:0000259" key="2">
    <source>
        <dbReference type="Pfam" id="PF10363"/>
    </source>
</evidence>
<dbReference type="PANTHER" id="PTHR20959">
    <property type="entry name" value="TRANSPORT AND GOLGI ORGANIZATION PROTEIN 6 FAMILY MEMBER"/>
    <property type="match status" value="1"/>
</dbReference>
<evidence type="ECO:0008006" key="7">
    <source>
        <dbReference type="Google" id="ProtNLM"/>
    </source>
</evidence>
<dbReference type="AlphaFoldDB" id="A0A9W8DN25"/>
<protein>
    <recommendedName>
        <fullName evidence="7">RNA polymerase II assembly factor Rtp1 C-terminal domain-containing protein</fullName>
    </recommendedName>
</protein>
<evidence type="ECO:0000256" key="1">
    <source>
        <dbReference type="ARBA" id="ARBA00005724"/>
    </source>
</evidence>
<evidence type="ECO:0000313" key="5">
    <source>
        <dbReference type="EMBL" id="KAJ1911238.1"/>
    </source>
</evidence>
<organism evidence="5 6">
    <name type="scientific">Tieghemiomyces parasiticus</name>
    <dbReference type="NCBI Taxonomy" id="78921"/>
    <lineage>
        <taxon>Eukaryota</taxon>
        <taxon>Fungi</taxon>
        <taxon>Fungi incertae sedis</taxon>
        <taxon>Zoopagomycota</taxon>
        <taxon>Kickxellomycotina</taxon>
        <taxon>Dimargaritomycetes</taxon>
        <taxon>Dimargaritales</taxon>
        <taxon>Dimargaritaceae</taxon>
        <taxon>Tieghemiomyces</taxon>
    </lineage>
</organism>
<comment type="similarity">
    <text evidence="1">Belongs to the Tango6 family.</text>
</comment>
<evidence type="ECO:0000259" key="3">
    <source>
        <dbReference type="Pfam" id="PF23565"/>
    </source>
</evidence>
<sequence>MSDLTTALDSVTEAMCNVQDVAEHIQQFLGPANAASNAKEVDETARFTGVDRLVDNALSQLISLENHVLDACKIKQLSLNSDHPDPESQKEVLGVRDVRTLHRLIDFVVIRGIYPCLAPGVGVPLSRRMRSDVAEITNARDTPSSQHHQAERLWQLVEPLLPLVTGQRPSHGYTSIGGMLTHRYLLDLYASLLQLAHYCGACDGNDANNDTEQPCFPSPERAGRCIAALDHLVAHTDPFRSLECLTALLSATRPAPAPKGGPPISPPAWLRQRCGRYLTRIITRPHQGIKLLLAFILDGEADEDVSPARLASVARLTLAIPSDFASPAAYYDLIVPQLRELLDVAVRCRLPAHLQTDTTTATLRAELPATLSEAALVRATTFIWTKLLLKAPRYCQEVVVAPLLAPLRAYYRTTTSPLTQTDEGTPPVLASALEIQHSVVALRLLLLTNDCPPALVERLLRPVAESLYALYDFGQRSHTVQAPEVLDLLLPFYRLVSPTAALGALRRTVFMTTPAGRYAPSAEGGVELRPCHQSRGNAVGEGTSADPLLHTGLASYLTAAVDLNTFVGFLDQLKDATLVGDFFVTLLREYTLASGVHMGDASDEQDLDRIQMSLTVMQLISLMAERLGPVILQRPGQIIEFANGALERWLGQHDPAAVVAARRNPIRLPPKTSALARERLEPSGPHAGLDFLVVDPAADAASGPASAANSANLPADLQEALPEVSEVATSVSGTLDSENRRNPEEDDIGELVLVLNLLAAVLYENKQLSGADMRTLELTSQYVDQLRALNHHHPITQAIVADLYVKLEARRARHHDVTASHLTAEGADATVDASAQARAAARAKYHQALEALEDDVLPVRAHGLAMLRDLVLSRDPYLDDQPGVLPRIFDLFVQLIKNEDSYLYLNAVRCLAALTDVRGEGFIPRLTSVYTNATGTSTLDHRLRVGEALLQTVQRAGGALGKYISLIVPPLLYVLRREFVKPTTVTTDVAEGNGSGSNQNSVAIAPLRPSALAILSAAADTSVLALHPWLPELMDATLGILKEPVGSGRTDETRDPTARRGAALLLVSLLRAHSTDWFQSVPTGTLREAYRTLKRVEVADSDQLTRHHARTGIAALGEVLREYLDVKPPPSIVMLN</sequence>
<dbReference type="PANTHER" id="PTHR20959:SF1">
    <property type="entry name" value="TRANSPORT AND GOLGI ORGANIZATION PROTEIN 6 HOMOLOG"/>
    <property type="match status" value="1"/>
</dbReference>
<accession>A0A9W8DN25</accession>
<dbReference type="InterPro" id="IPR011989">
    <property type="entry name" value="ARM-like"/>
</dbReference>
<dbReference type="GO" id="GO:0009306">
    <property type="term" value="P:protein secretion"/>
    <property type="evidence" value="ECO:0007669"/>
    <property type="project" value="TreeGrafter"/>
</dbReference>
<evidence type="ECO:0000259" key="4">
    <source>
        <dbReference type="Pfam" id="PF25267"/>
    </source>
</evidence>
<dbReference type="SUPFAM" id="SSF48371">
    <property type="entry name" value="ARM repeat"/>
    <property type="match status" value="1"/>
</dbReference>
<comment type="caution">
    <text evidence="5">The sequence shown here is derived from an EMBL/GenBank/DDBJ whole genome shotgun (WGS) entry which is preliminary data.</text>
</comment>
<reference evidence="5" key="1">
    <citation type="submission" date="2022-07" db="EMBL/GenBank/DDBJ databases">
        <title>Phylogenomic reconstructions and comparative analyses of Kickxellomycotina fungi.</title>
        <authorList>
            <person name="Reynolds N.K."/>
            <person name="Stajich J.E."/>
            <person name="Barry K."/>
            <person name="Grigoriev I.V."/>
            <person name="Crous P."/>
            <person name="Smith M.E."/>
        </authorList>
    </citation>
    <scope>NUCLEOTIDE SEQUENCE</scope>
    <source>
        <strain evidence="5">RSA 861</strain>
    </source>
</reference>
<proteinExistence type="inferred from homology"/>
<dbReference type="Proteomes" id="UP001150569">
    <property type="component" value="Unassembled WGS sequence"/>
</dbReference>
<dbReference type="Pfam" id="PF23565">
    <property type="entry name" value="ARM_TANGO6"/>
    <property type="match status" value="1"/>
</dbReference>
<dbReference type="InterPro" id="IPR019451">
    <property type="entry name" value="Rtp1_C1"/>
</dbReference>
<evidence type="ECO:0000313" key="6">
    <source>
        <dbReference type="Proteomes" id="UP001150569"/>
    </source>
</evidence>
<dbReference type="EMBL" id="JANBPT010000953">
    <property type="protein sequence ID" value="KAJ1911238.1"/>
    <property type="molecule type" value="Genomic_DNA"/>
</dbReference>
<dbReference type="InterPro" id="IPR057407">
    <property type="entry name" value="HEAT_TANGO6"/>
</dbReference>
<name>A0A9W8DN25_9FUNG</name>
<keyword evidence="6" id="KW-1185">Reference proteome</keyword>
<feature type="domain" description="RNA polymerase II assembly factor Rtp1 C-terminal" evidence="2">
    <location>
        <begin position="845"/>
        <end position="957"/>
    </location>
</feature>
<feature type="domain" description="TANGO6 HEAT repeat" evidence="3">
    <location>
        <begin position="287"/>
        <end position="530"/>
    </location>
</feature>
<dbReference type="Pfam" id="PF25267">
    <property type="entry name" value="TANGO6_N"/>
    <property type="match status" value="1"/>
</dbReference>